<keyword evidence="7" id="KW-0175">Coiled coil</keyword>
<feature type="region of interest" description="Disordered" evidence="19">
    <location>
        <begin position="934"/>
        <end position="971"/>
    </location>
</feature>
<evidence type="ECO:0000256" key="15">
    <source>
        <dbReference type="ARBA" id="ARBA00034100"/>
    </source>
</evidence>
<dbReference type="GO" id="GO:0043226">
    <property type="term" value="C:organelle"/>
    <property type="evidence" value="ECO:0007669"/>
    <property type="project" value="UniProtKB-ARBA"/>
</dbReference>
<organism evidence="24 25">
    <name type="scientific">Acropora cervicornis</name>
    <name type="common">Staghorn coral</name>
    <dbReference type="NCBI Taxonomy" id="6130"/>
    <lineage>
        <taxon>Eukaryota</taxon>
        <taxon>Metazoa</taxon>
        <taxon>Cnidaria</taxon>
        <taxon>Anthozoa</taxon>
        <taxon>Hexacorallia</taxon>
        <taxon>Scleractinia</taxon>
        <taxon>Astrocoeniina</taxon>
        <taxon>Acroporidae</taxon>
        <taxon>Acropora</taxon>
    </lineage>
</organism>
<keyword evidence="13" id="KW-1071">Ligand-gated ion channel</keyword>
<feature type="compositionally biased region" description="Polar residues" evidence="19">
    <location>
        <begin position="955"/>
        <end position="971"/>
    </location>
</feature>
<dbReference type="FunFam" id="3.40.190.10:FF:000078">
    <property type="entry name" value="glutamate receptor ionotropic, NMDA 3B"/>
    <property type="match status" value="1"/>
</dbReference>
<dbReference type="InterPro" id="IPR001828">
    <property type="entry name" value="ANF_lig-bd_rcpt"/>
</dbReference>
<reference evidence="24" key="1">
    <citation type="journal article" date="2023" name="G3 (Bethesda)">
        <title>Whole genome assembly and annotation of the endangered Caribbean coral Acropora cervicornis.</title>
        <authorList>
            <person name="Selwyn J.D."/>
            <person name="Vollmer S.V."/>
        </authorList>
    </citation>
    <scope>NUCLEOTIDE SEQUENCE</scope>
    <source>
        <strain evidence="24">K2</strain>
    </source>
</reference>
<dbReference type="Gene3D" id="3.40.50.2300">
    <property type="match status" value="1"/>
</dbReference>
<dbReference type="SUPFAM" id="SSF53822">
    <property type="entry name" value="Periplasmic binding protein-like I"/>
    <property type="match status" value="1"/>
</dbReference>
<evidence type="ECO:0000259" key="22">
    <source>
        <dbReference type="SMART" id="SM00079"/>
    </source>
</evidence>
<dbReference type="Gene3D" id="1.10.287.70">
    <property type="match status" value="1"/>
</dbReference>
<keyword evidence="5 20" id="KW-1133">Transmembrane helix</keyword>
<keyword evidence="3" id="KW-1003">Cell membrane</keyword>
<comment type="caution">
    <text evidence="24">The sequence shown here is derived from an EMBL/GenBank/DDBJ whole genome shotgun (WGS) entry which is preliminary data.</text>
</comment>
<dbReference type="EMBL" id="JARQWQ010000012">
    <property type="protein sequence ID" value="KAK2568220.1"/>
    <property type="molecule type" value="Genomic_DNA"/>
</dbReference>
<dbReference type="Pfam" id="PF00060">
    <property type="entry name" value="Lig_chan"/>
    <property type="match status" value="1"/>
</dbReference>
<evidence type="ECO:0000256" key="20">
    <source>
        <dbReference type="SAM" id="Phobius"/>
    </source>
</evidence>
<reference evidence="24" key="2">
    <citation type="journal article" date="2023" name="Science">
        <title>Genomic signatures of disease resistance in endangered staghorn corals.</title>
        <authorList>
            <person name="Vollmer S.V."/>
            <person name="Selwyn J.D."/>
            <person name="Despard B.A."/>
            <person name="Roesel C.L."/>
        </authorList>
    </citation>
    <scope>NUCLEOTIDE SEQUENCE</scope>
    <source>
        <strain evidence="24">K2</strain>
    </source>
</reference>
<evidence type="ECO:0000256" key="14">
    <source>
        <dbReference type="ARBA" id="ARBA00023303"/>
    </source>
</evidence>
<evidence type="ECO:0000259" key="23">
    <source>
        <dbReference type="SMART" id="SM00918"/>
    </source>
</evidence>
<evidence type="ECO:0000256" key="6">
    <source>
        <dbReference type="ARBA" id="ARBA00023018"/>
    </source>
</evidence>
<evidence type="ECO:0000256" key="13">
    <source>
        <dbReference type="ARBA" id="ARBA00023286"/>
    </source>
</evidence>
<keyword evidence="14" id="KW-0407">Ion channel</keyword>
<keyword evidence="8" id="KW-0406">Ion transport</keyword>
<keyword evidence="9 20" id="KW-0472">Membrane</keyword>
<sequence>MAVRSAFIWSFHIFVINLLLSFHGRAEDDHQNCIHVPVFFNTDGIYEKFVFNSAMKFYTRRESENRNKSFNDFELIMHFSRIHFMNHPSCNEGLASLIPKVSNMTSSTRGAIFVDVTKHSLAYSALFDSVSIPSVGLFRSQNGIPITQESSGGSGLTRVSAPSVVEYANAMIEMMHKMGWQSFCLVVSSTYDGKIFADAMKNLASREKLTLVSTVWINGVENLTETRRDLRNVIAKKTDVLITHLGLSTYDINEIFQMISELRYLQNSGFWLVSDVTIYGVRSLTLLPPGIIMISARSPEMRHDPELYINALYDSFVLFESAFKRSLQVLEIHISGRSFLFGGHSKSVQLQSGATFHISKLKADLHGKKHWIQIGMITASGLALEPVQGLNGNTLFPLLHPKRPTLRVPVVLSSPHVSVQDPSLTETNEACMGRALPCYKYDGGISTQQTKKLLCCFGSSIDFLKFLQRDLGFDTEIYIVPDGQFGKYDNASGNWSGIMNEIVSGKADLALDLSLNKQRMKVVELAYPTVPTSLNILVKKEYSHSKVASQWFSWLKPFRLDLWIAILVTCNVVLFAVWWLDRKSPKGYYHILKDSDEDAFTLLDSMSYVWGVAFSKDIGAEKTPRSNGARLVSAVYAFLALVIVNTYCANLMAFLLTDKSLFPPSGFKLGITRGSNEEAYFKYHVEDSFRKIYHNNLKVHLVDSFKEGIRQLKSNHLQGMIGDTHSLQGAMNQDPRCIYGLAGPNFYTHGYGFAFPKGSPWVQQATLSVLKNQENGSIETIMDYWLNKKDCQTVPVSKLDYDKFVGLFLLIVGVIAFSFTALLSEILIIFLLIKFGKRLGPLGKFLKRMIFSVRKGEENDIRIKWMQLYKQSKSKKPGEVQTNSTSDVSFRSKASFYNLSFELNSELLDTDVCSEQMLNLRRFQMLESAENAPVNGDIFNPKEANTDQRDDVAQHKQSGVTTAEFSELSSF</sequence>
<feature type="chain" id="PRO_5042265781" evidence="21">
    <location>
        <begin position="27"/>
        <end position="971"/>
    </location>
</feature>
<evidence type="ECO:0000313" key="25">
    <source>
        <dbReference type="Proteomes" id="UP001249851"/>
    </source>
</evidence>
<keyword evidence="21" id="KW-0732">Signal</keyword>
<keyword evidence="10 24" id="KW-0675">Receptor</keyword>
<feature type="domain" description="Ionotropic glutamate receptor C-terminal" evidence="22">
    <location>
        <begin position="442"/>
        <end position="788"/>
    </location>
</feature>
<gene>
    <name evidence="24" type="ORF">P5673_007218</name>
</gene>
<dbReference type="InterPro" id="IPR015683">
    <property type="entry name" value="Ionotropic_Glu_rcpt"/>
</dbReference>
<dbReference type="Proteomes" id="UP001249851">
    <property type="component" value="Unassembled WGS sequence"/>
</dbReference>
<proteinExistence type="predicted"/>
<dbReference type="InterPro" id="IPR001320">
    <property type="entry name" value="Iontro_rcpt_C"/>
</dbReference>
<feature type="transmembrane region" description="Helical" evidence="20">
    <location>
        <begin position="631"/>
        <end position="656"/>
    </location>
</feature>
<feature type="compositionally biased region" description="Basic and acidic residues" evidence="19">
    <location>
        <begin position="944"/>
        <end position="954"/>
    </location>
</feature>
<keyword evidence="18" id="KW-1015">Disulfide bond</keyword>
<evidence type="ECO:0000256" key="5">
    <source>
        <dbReference type="ARBA" id="ARBA00022989"/>
    </source>
</evidence>
<evidence type="ECO:0000256" key="18">
    <source>
        <dbReference type="PIRSR" id="PIRSR601508-3"/>
    </source>
</evidence>
<feature type="transmembrane region" description="Helical" evidence="20">
    <location>
        <begin position="804"/>
        <end position="833"/>
    </location>
</feature>
<evidence type="ECO:0000256" key="12">
    <source>
        <dbReference type="ARBA" id="ARBA00023257"/>
    </source>
</evidence>
<protein>
    <submittedName>
        <fullName evidence="24">Glutamate receptor ionotropic</fullName>
    </submittedName>
</protein>
<evidence type="ECO:0000256" key="11">
    <source>
        <dbReference type="ARBA" id="ARBA00023180"/>
    </source>
</evidence>
<evidence type="ECO:0000256" key="3">
    <source>
        <dbReference type="ARBA" id="ARBA00022475"/>
    </source>
</evidence>
<evidence type="ECO:0000256" key="9">
    <source>
        <dbReference type="ARBA" id="ARBA00023136"/>
    </source>
</evidence>
<evidence type="ECO:0000256" key="16">
    <source>
        <dbReference type="PIRSR" id="PIRSR601508-1"/>
    </source>
</evidence>
<feature type="domain" description="Ionotropic glutamate receptor L-glutamate and glycine-binding" evidence="23">
    <location>
        <begin position="440"/>
        <end position="504"/>
    </location>
</feature>
<evidence type="ECO:0000256" key="10">
    <source>
        <dbReference type="ARBA" id="ARBA00023170"/>
    </source>
</evidence>
<dbReference type="Pfam" id="PF10613">
    <property type="entry name" value="Lig_chan-Glu_bd"/>
    <property type="match status" value="1"/>
</dbReference>
<feature type="binding site" evidence="16">
    <location>
        <position position="519"/>
    </location>
    <ligand>
        <name>L-glutamate</name>
        <dbReference type="ChEBI" id="CHEBI:29985"/>
    </ligand>
</feature>
<keyword evidence="4 20" id="KW-0812">Transmembrane</keyword>
<keyword evidence="11" id="KW-0325">Glycoprotein</keyword>
<evidence type="ECO:0000256" key="2">
    <source>
        <dbReference type="ARBA" id="ARBA00022448"/>
    </source>
</evidence>
<evidence type="ECO:0000256" key="19">
    <source>
        <dbReference type="SAM" id="MobiDB-lite"/>
    </source>
</evidence>
<dbReference type="SMART" id="SM00079">
    <property type="entry name" value="PBPe"/>
    <property type="match status" value="1"/>
</dbReference>
<name>A0AAD9VBV1_ACRCE</name>
<evidence type="ECO:0000256" key="8">
    <source>
        <dbReference type="ARBA" id="ARBA00023065"/>
    </source>
</evidence>
<evidence type="ECO:0000256" key="21">
    <source>
        <dbReference type="SAM" id="SignalP"/>
    </source>
</evidence>
<dbReference type="Gene3D" id="3.40.190.10">
    <property type="entry name" value="Periplasmic binding protein-like II"/>
    <property type="match status" value="2"/>
</dbReference>
<dbReference type="InterPro" id="IPR028082">
    <property type="entry name" value="Peripla_BP_I"/>
</dbReference>
<dbReference type="PRINTS" id="PR00177">
    <property type="entry name" value="NMDARECEPTOR"/>
</dbReference>
<dbReference type="GO" id="GO:0015276">
    <property type="term" value="F:ligand-gated monoatomic ion channel activity"/>
    <property type="evidence" value="ECO:0007669"/>
    <property type="project" value="InterPro"/>
</dbReference>
<dbReference type="GO" id="GO:0038023">
    <property type="term" value="F:signaling receptor activity"/>
    <property type="evidence" value="ECO:0007669"/>
    <property type="project" value="InterPro"/>
</dbReference>
<dbReference type="InterPro" id="IPR019594">
    <property type="entry name" value="Glu/Gly-bd"/>
</dbReference>
<feature type="signal peptide" evidence="21">
    <location>
        <begin position="1"/>
        <end position="26"/>
    </location>
</feature>
<evidence type="ECO:0000256" key="7">
    <source>
        <dbReference type="ARBA" id="ARBA00023054"/>
    </source>
</evidence>
<dbReference type="SMART" id="SM00918">
    <property type="entry name" value="Lig_chan-Glu_bd"/>
    <property type="match status" value="1"/>
</dbReference>
<evidence type="ECO:0000256" key="1">
    <source>
        <dbReference type="ARBA" id="ARBA00004651"/>
    </source>
</evidence>
<feature type="disulfide bond" evidence="18">
    <location>
        <begin position="737"/>
        <end position="791"/>
    </location>
</feature>
<dbReference type="InterPro" id="IPR001508">
    <property type="entry name" value="Iono_Glu_rcpt_met"/>
</dbReference>
<dbReference type="Pfam" id="PF01094">
    <property type="entry name" value="ANF_receptor"/>
    <property type="match status" value="1"/>
</dbReference>
<keyword evidence="6" id="KW-0770">Synapse</keyword>
<dbReference type="AlphaFoldDB" id="A0AAD9VBV1"/>
<feature type="binding site" evidence="16">
    <location>
        <position position="723"/>
    </location>
    <ligand>
        <name>L-glutamate</name>
        <dbReference type="ChEBI" id="CHEBI:29985"/>
    </ligand>
</feature>
<feature type="site" description="Interaction with the cone snail toxin Con-ikot-ikot" evidence="17">
    <location>
        <position position="682"/>
    </location>
</feature>
<feature type="transmembrane region" description="Helical" evidence="20">
    <location>
        <begin position="560"/>
        <end position="580"/>
    </location>
</feature>
<evidence type="ECO:0000313" key="24">
    <source>
        <dbReference type="EMBL" id="KAK2568220.1"/>
    </source>
</evidence>
<accession>A0AAD9VBV1</accession>
<comment type="subcellular location">
    <subcellularLocation>
        <location evidence="1">Cell membrane</location>
        <topology evidence="1">Multi-pass membrane protein</topology>
    </subcellularLocation>
    <subcellularLocation>
        <location evidence="15">Postsynaptic cell membrane</location>
    </subcellularLocation>
</comment>
<dbReference type="GO" id="GO:0045211">
    <property type="term" value="C:postsynaptic membrane"/>
    <property type="evidence" value="ECO:0007669"/>
    <property type="project" value="UniProtKB-SubCell"/>
</dbReference>
<dbReference type="SUPFAM" id="SSF53850">
    <property type="entry name" value="Periplasmic binding protein-like II"/>
    <property type="match status" value="1"/>
</dbReference>
<keyword evidence="25" id="KW-1185">Reference proteome</keyword>
<keyword evidence="2" id="KW-0813">Transport</keyword>
<feature type="site" description="Interaction with the cone snail toxin Con-ikot-ikot" evidence="17">
    <location>
        <position position="771"/>
    </location>
</feature>
<keyword evidence="12" id="KW-0628">Postsynaptic cell membrane</keyword>
<dbReference type="PANTHER" id="PTHR18966">
    <property type="entry name" value="IONOTROPIC GLUTAMATE RECEPTOR"/>
    <property type="match status" value="1"/>
</dbReference>
<evidence type="ECO:0000256" key="4">
    <source>
        <dbReference type="ARBA" id="ARBA00022692"/>
    </source>
</evidence>
<evidence type="ECO:0000256" key="17">
    <source>
        <dbReference type="PIRSR" id="PIRSR601508-2"/>
    </source>
</evidence>
<feature type="binding site" evidence="16">
    <location>
        <position position="514"/>
    </location>
    <ligand>
        <name>L-glutamate</name>
        <dbReference type="ChEBI" id="CHEBI:29985"/>
    </ligand>
</feature>